<dbReference type="NCBIfam" id="TIGR02592">
    <property type="entry name" value="cas_Cas5h"/>
    <property type="match status" value="1"/>
</dbReference>
<gene>
    <name evidence="2" type="primary">cas5b</name>
    <name evidence="2" type="ORF">RM545_03330</name>
</gene>
<name>A0ABU3CH80_9FLAO</name>
<comment type="caution">
    <text evidence="2">The sequence shown here is derived from an EMBL/GenBank/DDBJ whole genome shotgun (WGS) entry which is preliminary data.</text>
</comment>
<evidence type="ECO:0000256" key="1">
    <source>
        <dbReference type="ARBA" id="ARBA00023118"/>
    </source>
</evidence>
<keyword evidence="1" id="KW-0051">Antiviral defense</keyword>
<dbReference type="EMBL" id="JAVRHO010000003">
    <property type="protein sequence ID" value="MDT0645711.1"/>
    <property type="molecule type" value="Genomic_DNA"/>
</dbReference>
<dbReference type="RefSeq" id="WP_311493896.1">
    <property type="nucleotide sequence ID" value="NZ_JAVRHO010000003.1"/>
</dbReference>
<dbReference type="Gene3D" id="3.30.70.2660">
    <property type="match status" value="1"/>
</dbReference>
<reference evidence="2 3" key="1">
    <citation type="submission" date="2023-09" db="EMBL/GenBank/DDBJ databases">
        <authorList>
            <person name="Rey-Velasco X."/>
        </authorList>
    </citation>
    <scope>NUCLEOTIDE SEQUENCE [LARGE SCALE GENOMIC DNA]</scope>
    <source>
        <strain evidence="2 3">F260</strain>
    </source>
</reference>
<dbReference type="Pfam" id="PF09704">
    <property type="entry name" value="Cas_Cas5d"/>
    <property type="match status" value="1"/>
</dbReference>
<keyword evidence="3" id="KW-1185">Reference proteome</keyword>
<protein>
    <submittedName>
        <fullName evidence="2">Type I-B CRISPR-associated protein Cas5b</fullName>
    </submittedName>
</protein>
<dbReference type="Proteomes" id="UP001245285">
    <property type="component" value="Unassembled WGS sequence"/>
</dbReference>
<dbReference type="InterPro" id="IPR021124">
    <property type="entry name" value="CRISPR-assoc_prot_Cas5"/>
</dbReference>
<accession>A0ABU3CH80</accession>
<organism evidence="2 3">
    <name type="scientific">Autumnicola lenta</name>
    <dbReference type="NCBI Taxonomy" id="3075593"/>
    <lineage>
        <taxon>Bacteria</taxon>
        <taxon>Pseudomonadati</taxon>
        <taxon>Bacteroidota</taxon>
        <taxon>Flavobacteriia</taxon>
        <taxon>Flavobacteriales</taxon>
        <taxon>Flavobacteriaceae</taxon>
        <taxon>Autumnicola</taxon>
    </lineage>
</organism>
<evidence type="ECO:0000313" key="3">
    <source>
        <dbReference type="Proteomes" id="UP001245285"/>
    </source>
</evidence>
<dbReference type="InterPro" id="IPR013421">
    <property type="entry name" value="CRISPR-assoc_prot_Cas5_HALMA"/>
</dbReference>
<evidence type="ECO:0000313" key="2">
    <source>
        <dbReference type="EMBL" id="MDT0645711.1"/>
    </source>
</evidence>
<sequence>MISKTVLIFDVSGEYGHFRKFNTTTSPLTYSIPTPSAIFGLLGAVLGIEREDSHNKIREGTEHLREVFSSKNALVAVRPLSEIKKVNIGFNLLDTGSYQSFFNVTNRTQIEYELLKDPKFRIYLSWDHHLKSELTERLQNKRFHFNPYLGISQMTANVEFIGEKELIEISEKDYIDFNTAINLSEIQSEKTSIDVDFIKERVFQVETFPLDMQIDRIIRRYGEILVEMNGDSVRAMPNKNSFTIKNEGNIQFL</sequence>
<dbReference type="NCBIfam" id="TIGR02593">
    <property type="entry name" value="CRISPR_cas5"/>
    <property type="match status" value="1"/>
</dbReference>
<dbReference type="InterPro" id="IPR013422">
    <property type="entry name" value="CRISPR-assoc_prot_Cas5_N"/>
</dbReference>
<proteinExistence type="predicted"/>